<reference evidence="2" key="1">
    <citation type="submission" date="2024-04" db="EMBL/GenBank/DDBJ databases">
        <title>Salinicola lusitanus LLJ914,a marine bacterium isolated from the Okinawa Trough.</title>
        <authorList>
            <person name="Li J."/>
        </authorList>
    </citation>
    <scope>NUCLEOTIDE SEQUENCE [LARGE SCALE GENOMIC DNA]</scope>
</reference>
<organism evidence="1 2">
    <name type="scientific">Mugilogobius chulae</name>
    <name type="common">yellowstripe goby</name>
    <dbReference type="NCBI Taxonomy" id="88201"/>
    <lineage>
        <taxon>Eukaryota</taxon>
        <taxon>Metazoa</taxon>
        <taxon>Chordata</taxon>
        <taxon>Craniata</taxon>
        <taxon>Vertebrata</taxon>
        <taxon>Euteleostomi</taxon>
        <taxon>Actinopterygii</taxon>
        <taxon>Neopterygii</taxon>
        <taxon>Teleostei</taxon>
        <taxon>Neoteleostei</taxon>
        <taxon>Acanthomorphata</taxon>
        <taxon>Gobiaria</taxon>
        <taxon>Gobiiformes</taxon>
        <taxon>Gobioidei</taxon>
        <taxon>Gobiidae</taxon>
        <taxon>Gobionellinae</taxon>
        <taxon>Mugilogobius</taxon>
    </lineage>
</organism>
<keyword evidence="2" id="KW-1185">Reference proteome</keyword>
<dbReference type="EMBL" id="JBBPFD010000021">
    <property type="protein sequence ID" value="KAK7883152.1"/>
    <property type="molecule type" value="Genomic_DNA"/>
</dbReference>
<evidence type="ECO:0000313" key="2">
    <source>
        <dbReference type="Proteomes" id="UP001460270"/>
    </source>
</evidence>
<accession>A0AAW0MVJ3</accession>
<dbReference type="PANTHER" id="PTHR15571:SF2">
    <property type="entry name" value="GEM-ASSOCIATED PROTEIN 4"/>
    <property type="match status" value="1"/>
</dbReference>
<dbReference type="PANTHER" id="PTHR15571">
    <property type="entry name" value="GEM-ASSOCIATED PROTEIN 4"/>
    <property type="match status" value="1"/>
</dbReference>
<dbReference type="GO" id="GO:0000387">
    <property type="term" value="P:spliceosomal snRNP assembly"/>
    <property type="evidence" value="ECO:0007669"/>
    <property type="project" value="InterPro"/>
</dbReference>
<comment type="caution">
    <text evidence="1">The sequence shown here is derived from an EMBL/GenBank/DDBJ whole genome shotgun (WGS) entry which is preliminary data.</text>
</comment>
<proteinExistence type="predicted"/>
<protein>
    <recommendedName>
        <fullName evidence="3">Gem-associated protein 4</fullName>
    </recommendedName>
</protein>
<dbReference type="AlphaFoldDB" id="A0AAW0MVJ3"/>
<name>A0AAW0MVJ3_9GOBI</name>
<sequence length="1057" mass="118451">MDKDFAVIQGAFLSADKISSLSSLKKTDWNNVSSPVLNALREITQGKDETERVKKKKTLVCAVWLKLLCVEEGESVEVTWKESPIFALQNGLPELNRTVLLELVRSTTSISIFARLLLCLPPSQLCSEVEKLIRHVSSSPVREEDVTLFFDVWWELWTCKNAQKDATEEMFTREVARMSLNSSQKPAKRLKLDLPTSSSDLVHILFHAFSNLKDQICEHGLVFKALSVTINAFYTAFLFDEGLVFPTQEKLDILSEIATIREKNDEKFGAKMILESLKDLNSIQGPSRVKPVQMKLEEALQIVEDVTYNWECKGLLQVEEKADISYSVFKTKLGLRNVFAAFENAKRSKDSSLYSTFRQKDWMIHKNLAVSCDVRAEIAKTIIAHKLDDYENFALLFAGENSWTTCDKTYIDFLEKNQSAFKEQNTLIKLTESIVAKLRAGSVDVSHYRKLMKVTADIFSALSLDDKNKVLAAVLGICRRGFFGFNTPPTVTSSFEQELNMAFNCIIQGGGGTSAASNLSTAVSLVARVAFQNPEAAVRAMCSSAISNKGAFAIMGKMLQELPGLSGRLTEEKQGEEEKDLVCGCVEDIVKAKQMSRDEKEQLVKFLCLLMQPVETSEGERRREGFLSPQRVICAFVLPNLAVRCVDFELSLQLLQSALCLDAQDGALHWVMLCSPFPLLFVLAQLHNHTLRRWEPSTDQRRVLTWSMETQELLVTVLSALGRVVRAEVTKDPDTWSRALFWLYDKTEALDWTVRFLLKPVWGEHFKNEVPASLFAVCDLPEQDWSGLDLPQYGPGTGLLAWTECCCISDSLQSVMLSCLSLDQSKPDHVGMFSKGLMVALTQTLPCCSPSQWCLLLRALRALIDSGRLHVPFSLEYCDFLPLLDLRSFACELRLSVLLLRVFQLLCGSSCSDWLSRDGWGHVGTLYALAVRDMIGSLKTKLPLSPAAKGSEKNQSEAEGKERVPSQEVLFVLGQIYCHVQHVQVMLPGGQCEQLFLCSLELLAHYAAVMAAFPWSCSALETDNTRHFFSTITENLQNQEMKSVLQQKISQLVSSAA</sequence>
<dbReference type="Proteomes" id="UP001460270">
    <property type="component" value="Unassembled WGS sequence"/>
</dbReference>
<dbReference type="InterPro" id="IPR033265">
    <property type="entry name" value="GEMIN4"/>
</dbReference>
<dbReference type="GO" id="GO:0032797">
    <property type="term" value="C:SMN complex"/>
    <property type="evidence" value="ECO:0007669"/>
    <property type="project" value="InterPro"/>
</dbReference>
<gene>
    <name evidence="1" type="ORF">WMY93_029326</name>
</gene>
<evidence type="ECO:0008006" key="3">
    <source>
        <dbReference type="Google" id="ProtNLM"/>
    </source>
</evidence>
<dbReference type="GO" id="GO:0006364">
    <property type="term" value="P:rRNA processing"/>
    <property type="evidence" value="ECO:0007669"/>
    <property type="project" value="InterPro"/>
</dbReference>
<evidence type="ECO:0000313" key="1">
    <source>
        <dbReference type="EMBL" id="KAK7883152.1"/>
    </source>
</evidence>